<dbReference type="SUPFAM" id="SSF55874">
    <property type="entry name" value="ATPase domain of HSP90 chaperone/DNA topoisomerase II/histidine kinase"/>
    <property type="match status" value="1"/>
</dbReference>
<protein>
    <recommendedName>
        <fullName evidence="3">Regulatory protein</fullName>
    </recommendedName>
</protein>
<comment type="caution">
    <text evidence="1">The sequence shown here is derived from an EMBL/GenBank/DDBJ whole genome shotgun (WGS) entry which is preliminary data.</text>
</comment>
<dbReference type="InterPro" id="IPR050267">
    <property type="entry name" value="Anti-sigma-factor_SerPK"/>
</dbReference>
<evidence type="ECO:0008006" key="3">
    <source>
        <dbReference type="Google" id="ProtNLM"/>
    </source>
</evidence>
<dbReference type="EMBL" id="WEGJ01000037">
    <property type="protein sequence ID" value="MQY15651.1"/>
    <property type="molecule type" value="Genomic_DNA"/>
</dbReference>
<proteinExistence type="predicted"/>
<accession>A0A7K0CQH7</accession>
<dbReference type="PANTHER" id="PTHR35526:SF3">
    <property type="entry name" value="ANTI-SIGMA-F FACTOR RSBW"/>
    <property type="match status" value="1"/>
</dbReference>
<keyword evidence="2" id="KW-1185">Reference proteome</keyword>
<organism evidence="1 2">
    <name type="scientific">Streptomyces smaragdinus</name>
    <dbReference type="NCBI Taxonomy" id="2585196"/>
    <lineage>
        <taxon>Bacteria</taxon>
        <taxon>Bacillati</taxon>
        <taxon>Actinomycetota</taxon>
        <taxon>Actinomycetes</taxon>
        <taxon>Kitasatosporales</taxon>
        <taxon>Streptomycetaceae</taxon>
        <taxon>Streptomyces</taxon>
    </lineage>
</organism>
<dbReference type="PANTHER" id="PTHR35526">
    <property type="entry name" value="ANTI-SIGMA-F FACTOR RSBW-RELATED"/>
    <property type="match status" value="1"/>
</dbReference>
<dbReference type="AlphaFoldDB" id="A0A7K0CQH7"/>
<evidence type="ECO:0000313" key="2">
    <source>
        <dbReference type="Proteomes" id="UP000466345"/>
    </source>
</evidence>
<dbReference type="GO" id="GO:0004674">
    <property type="term" value="F:protein serine/threonine kinase activity"/>
    <property type="evidence" value="ECO:0007669"/>
    <property type="project" value="UniProtKB-KW"/>
</dbReference>
<dbReference type="RefSeq" id="WP_153456463.1">
    <property type="nucleotide sequence ID" value="NZ_WEGJ01000037.1"/>
</dbReference>
<dbReference type="InterPro" id="IPR036890">
    <property type="entry name" value="HATPase_C_sf"/>
</dbReference>
<reference evidence="1 2" key="1">
    <citation type="submission" date="2019-10" db="EMBL/GenBank/DDBJ databases">
        <title>Streptomyces smaragdinus sp. nov. and Streptomyces fabii sp. nov., isolated from the gut of fungus growing-termite Macrotermes natalensis.</title>
        <authorList>
            <person name="Schwitalla J."/>
            <person name="Benndorf R."/>
            <person name="Martin K."/>
            <person name="De Beer W."/>
            <person name="Kaster A.-K."/>
            <person name="Vollmers J."/>
            <person name="Poulsen M."/>
            <person name="Beemelmanns C."/>
        </authorList>
    </citation>
    <scope>NUCLEOTIDE SEQUENCE [LARGE SCALE GENOMIC DNA]</scope>
    <source>
        <strain evidence="1 2">RB5</strain>
    </source>
</reference>
<sequence length="136" mass="15511">MPSLIETGGEYRLRFLVEPQELAPLRRRVRDQLRLWQQDDLLDPTLLCLTELVTNVHRHTDGRCSLRVATARGGLLLVVSDLSRQLPTLREPDWEAGSGRGIFLVDHHARSWNATRTATGKDVWCFLAPPRSEEES</sequence>
<gene>
    <name evidence="1" type="ORF">SRB5_58390</name>
</gene>
<dbReference type="OrthoDB" id="4301723at2"/>
<dbReference type="CDD" id="cd16936">
    <property type="entry name" value="HATPase_RsbW-like"/>
    <property type="match status" value="1"/>
</dbReference>
<name>A0A7K0CQH7_9ACTN</name>
<dbReference type="Gene3D" id="3.30.565.10">
    <property type="entry name" value="Histidine kinase-like ATPase, C-terminal domain"/>
    <property type="match status" value="1"/>
</dbReference>
<dbReference type="Proteomes" id="UP000466345">
    <property type="component" value="Unassembled WGS sequence"/>
</dbReference>
<evidence type="ECO:0000313" key="1">
    <source>
        <dbReference type="EMBL" id="MQY15651.1"/>
    </source>
</evidence>